<dbReference type="InterPro" id="IPR029141">
    <property type="entry name" value="FimA_N"/>
</dbReference>
<protein>
    <submittedName>
        <fullName evidence="2">Secreted protein</fullName>
    </submittedName>
</protein>
<dbReference type="AlphaFoldDB" id="J9BQ52"/>
<evidence type="ECO:0000259" key="1">
    <source>
        <dbReference type="Pfam" id="PF06321"/>
    </source>
</evidence>
<dbReference type="Gene3D" id="2.60.40.2580">
    <property type="match status" value="1"/>
</dbReference>
<proteinExistence type="predicted"/>
<dbReference type="EMBL" id="AMCI01009316">
    <property type="protein sequence ID" value="EJW89710.1"/>
    <property type="molecule type" value="Genomic_DNA"/>
</dbReference>
<gene>
    <name evidence="2" type="ORF">EVA_22186</name>
</gene>
<name>J9BQ52_9ZZZZ</name>
<reference evidence="2" key="1">
    <citation type="journal article" date="2012" name="PLoS ONE">
        <title>Gene sets for utilization of primary and secondary nutrition supplies in the distal gut of endangered iberian lynx.</title>
        <authorList>
            <person name="Alcaide M."/>
            <person name="Messina E."/>
            <person name="Richter M."/>
            <person name="Bargiela R."/>
            <person name="Peplies J."/>
            <person name="Huws S.A."/>
            <person name="Newbold C.J."/>
            <person name="Golyshin P.N."/>
            <person name="Simon M.A."/>
            <person name="Lopez G."/>
            <person name="Yakimov M.M."/>
            <person name="Ferrer M."/>
        </authorList>
    </citation>
    <scope>NUCLEOTIDE SEQUENCE</scope>
</reference>
<comment type="caution">
    <text evidence="2">The sequence shown here is derived from an EMBL/GenBank/DDBJ whole genome shotgun (WGS) entry which is preliminary data.</text>
</comment>
<evidence type="ECO:0000313" key="2">
    <source>
        <dbReference type="EMBL" id="EJW89710.1"/>
    </source>
</evidence>
<dbReference type="Pfam" id="PF06321">
    <property type="entry name" value="P_gingi_FimA"/>
    <property type="match status" value="1"/>
</dbReference>
<organism evidence="2">
    <name type="scientific">gut metagenome</name>
    <dbReference type="NCBI Taxonomy" id="749906"/>
    <lineage>
        <taxon>unclassified sequences</taxon>
        <taxon>metagenomes</taxon>
        <taxon>organismal metagenomes</taxon>
    </lineage>
</organism>
<sequence>MKIRNYLLASFGLFAMTACSNDDEMDTMINETTGDAYMTLSIEMPNLGSNTRAIDTNGQTNAGTNGEQKITNLFVFVYNEA</sequence>
<dbReference type="PROSITE" id="PS51257">
    <property type="entry name" value="PROKAR_LIPOPROTEIN"/>
    <property type="match status" value="1"/>
</dbReference>
<feature type="non-terminal residue" evidence="2">
    <location>
        <position position="81"/>
    </location>
</feature>
<feature type="domain" description="Major fimbrial subunit protein N-terminal" evidence="1">
    <location>
        <begin position="39"/>
        <end position="80"/>
    </location>
</feature>
<accession>J9BQ52</accession>